<evidence type="ECO:0000256" key="2">
    <source>
        <dbReference type="ARBA" id="ARBA00023043"/>
    </source>
</evidence>
<organism evidence="4 5">
    <name type="scientific">Cotesia glomerata</name>
    <name type="common">Lepidopteran parasitic wasp</name>
    <name type="synonym">Apanteles glomeratus</name>
    <dbReference type="NCBI Taxonomy" id="32391"/>
    <lineage>
        <taxon>Eukaryota</taxon>
        <taxon>Metazoa</taxon>
        <taxon>Ecdysozoa</taxon>
        <taxon>Arthropoda</taxon>
        <taxon>Hexapoda</taxon>
        <taxon>Insecta</taxon>
        <taxon>Pterygota</taxon>
        <taxon>Neoptera</taxon>
        <taxon>Endopterygota</taxon>
        <taxon>Hymenoptera</taxon>
        <taxon>Apocrita</taxon>
        <taxon>Ichneumonoidea</taxon>
        <taxon>Braconidae</taxon>
        <taxon>Microgastrinae</taxon>
        <taxon>Cotesia</taxon>
    </lineage>
</organism>
<dbReference type="Proteomes" id="UP000826195">
    <property type="component" value="Unassembled WGS sequence"/>
</dbReference>
<evidence type="ECO:0000256" key="3">
    <source>
        <dbReference type="SAM" id="MobiDB-lite"/>
    </source>
</evidence>
<feature type="region of interest" description="Disordered" evidence="3">
    <location>
        <begin position="1"/>
        <end position="22"/>
    </location>
</feature>
<protein>
    <recommendedName>
        <fullName evidence="6">Ankyrin repeat protein</fullName>
    </recommendedName>
</protein>
<keyword evidence="2" id="KW-0040">ANK repeat</keyword>
<accession>A0AAV7IUN8</accession>
<sequence>MTSSIHPSPDNSSSVKENMPKKNEKPIPIYPICNIKDINYMNVEFLVRTTNFDVNKVSTYLIGKKKQTTTLLSVAIYNRDEKLLDYLLEKNADVNLRPCLYSLSFARFAVKNDDEILLRKLAAHGVDIEDVSMPGKQTILFDAAYNGKSKMVEILIEHNANLHHEDFHKTTPLIISRSYEVTKILLEKGAKVNAMSEFCGSALMQAVRSVDLSRIQILLDYGAEINCVKRNHSGAEPMVHFMTHTAQTDSLKFFLHSSDKFDINMLDEKKRTALHFLVIRPISSSDNEKWLPLIQEFLNAGIDINQEDSDKKLAVECSTGRNYFCLSEIKKHIIKLLCLGCDICPRNRAAVRNPRYEKLRTRCKEEIKVIKNTCLIESNITYLDVLKKSVDDLKIELRAMDVAEIIKTELQQIFPNYGAMIYYKLLRVIHKMKLTKCVL</sequence>
<dbReference type="InterPro" id="IPR036770">
    <property type="entry name" value="Ankyrin_rpt-contain_sf"/>
</dbReference>
<evidence type="ECO:0000313" key="5">
    <source>
        <dbReference type="Proteomes" id="UP000826195"/>
    </source>
</evidence>
<keyword evidence="1" id="KW-0677">Repeat</keyword>
<dbReference type="PANTHER" id="PTHR24198">
    <property type="entry name" value="ANKYRIN REPEAT AND PROTEIN KINASE DOMAIN-CONTAINING PROTEIN"/>
    <property type="match status" value="1"/>
</dbReference>
<comment type="caution">
    <text evidence="4">The sequence shown here is derived from an EMBL/GenBank/DDBJ whole genome shotgun (WGS) entry which is preliminary data.</text>
</comment>
<dbReference type="SUPFAM" id="SSF48403">
    <property type="entry name" value="Ankyrin repeat"/>
    <property type="match status" value="1"/>
</dbReference>
<dbReference type="AlphaFoldDB" id="A0AAV7IUN8"/>
<reference evidence="4 5" key="1">
    <citation type="journal article" date="2021" name="J. Hered.">
        <title>A chromosome-level genome assembly of the parasitoid wasp, Cotesia glomerata (Hymenoptera: Braconidae).</title>
        <authorList>
            <person name="Pinto B.J."/>
            <person name="Weis J.J."/>
            <person name="Gamble T."/>
            <person name="Ode P.J."/>
            <person name="Paul R."/>
            <person name="Zaspel J.M."/>
        </authorList>
    </citation>
    <scope>NUCLEOTIDE SEQUENCE [LARGE SCALE GENOMIC DNA]</scope>
    <source>
        <strain evidence="4">CgM1</strain>
    </source>
</reference>
<dbReference type="Gene3D" id="1.25.40.20">
    <property type="entry name" value="Ankyrin repeat-containing domain"/>
    <property type="match status" value="2"/>
</dbReference>
<dbReference type="PANTHER" id="PTHR24198:SF165">
    <property type="entry name" value="ANKYRIN REPEAT-CONTAINING PROTEIN-RELATED"/>
    <property type="match status" value="1"/>
</dbReference>
<evidence type="ECO:0008006" key="6">
    <source>
        <dbReference type="Google" id="ProtNLM"/>
    </source>
</evidence>
<feature type="compositionally biased region" description="Low complexity" evidence="3">
    <location>
        <begin position="1"/>
        <end position="14"/>
    </location>
</feature>
<proteinExistence type="predicted"/>
<evidence type="ECO:0000256" key="1">
    <source>
        <dbReference type="ARBA" id="ARBA00022737"/>
    </source>
</evidence>
<dbReference type="InterPro" id="IPR002110">
    <property type="entry name" value="Ankyrin_rpt"/>
</dbReference>
<evidence type="ECO:0000313" key="4">
    <source>
        <dbReference type="EMBL" id="KAH0560418.1"/>
    </source>
</evidence>
<gene>
    <name evidence="4" type="ORF">KQX54_004405</name>
</gene>
<dbReference type="EMBL" id="JAHXZJ010000374">
    <property type="protein sequence ID" value="KAH0560418.1"/>
    <property type="molecule type" value="Genomic_DNA"/>
</dbReference>
<dbReference type="SMART" id="SM00248">
    <property type="entry name" value="ANK"/>
    <property type="match status" value="6"/>
</dbReference>
<dbReference type="Pfam" id="PF12796">
    <property type="entry name" value="Ank_2"/>
    <property type="match status" value="1"/>
</dbReference>
<name>A0AAV7IUN8_COTGL</name>
<keyword evidence="5" id="KW-1185">Reference proteome</keyword>